<organism evidence="2 3">
    <name type="scientific">Nonomuraea spiralis</name>
    <dbReference type="NCBI Taxonomy" id="46182"/>
    <lineage>
        <taxon>Bacteria</taxon>
        <taxon>Bacillati</taxon>
        <taxon>Actinomycetota</taxon>
        <taxon>Actinomycetes</taxon>
        <taxon>Streptosporangiales</taxon>
        <taxon>Streptosporangiaceae</taxon>
        <taxon>Nonomuraea</taxon>
    </lineage>
</organism>
<evidence type="ECO:0000313" key="2">
    <source>
        <dbReference type="EMBL" id="MFB9209568.1"/>
    </source>
</evidence>
<protein>
    <submittedName>
        <fullName evidence="2">Uncharacterized protein</fullName>
    </submittedName>
</protein>
<dbReference type="Proteomes" id="UP001589647">
    <property type="component" value="Unassembled WGS sequence"/>
</dbReference>
<reference evidence="2 3" key="1">
    <citation type="submission" date="2024-09" db="EMBL/GenBank/DDBJ databases">
        <authorList>
            <person name="Sun Q."/>
            <person name="Mori K."/>
        </authorList>
    </citation>
    <scope>NUCLEOTIDE SEQUENCE [LARGE SCALE GENOMIC DNA]</scope>
    <source>
        <strain evidence="2 3">CCM 3426</strain>
    </source>
</reference>
<keyword evidence="3" id="KW-1185">Reference proteome</keyword>
<name>A0ABV5IZY3_9ACTN</name>
<accession>A0ABV5IZY3</accession>
<keyword evidence="1" id="KW-0472">Membrane</keyword>
<dbReference type="EMBL" id="JBHMEI010000104">
    <property type="protein sequence ID" value="MFB9209568.1"/>
    <property type="molecule type" value="Genomic_DNA"/>
</dbReference>
<keyword evidence="1" id="KW-0812">Transmembrane</keyword>
<feature type="transmembrane region" description="Helical" evidence="1">
    <location>
        <begin position="64"/>
        <end position="87"/>
    </location>
</feature>
<gene>
    <name evidence="2" type="ORF">ACFFV7_50890</name>
</gene>
<keyword evidence="1" id="KW-1133">Transmembrane helix</keyword>
<evidence type="ECO:0000313" key="3">
    <source>
        <dbReference type="Proteomes" id="UP001589647"/>
    </source>
</evidence>
<dbReference type="RefSeq" id="WP_229824067.1">
    <property type="nucleotide sequence ID" value="NZ_BMRC01000006.1"/>
</dbReference>
<proteinExistence type="predicted"/>
<sequence length="91" mass="9812">MTQLDPLGPVTIGAREIYDQLLQTDRKIDGVRGEVAQVAQAHGELVKDAADHEARIRALERSRWPLPSLAAVVSIISVVLAVISFIATRGA</sequence>
<evidence type="ECO:0000256" key="1">
    <source>
        <dbReference type="SAM" id="Phobius"/>
    </source>
</evidence>
<comment type="caution">
    <text evidence="2">The sequence shown here is derived from an EMBL/GenBank/DDBJ whole genome shotgun (WGS) entry which is preliminary data.</text>
</comment>